<organism evidence="6 7">
    <name type="scientific">Hydrogenispora ethanolica</name>
    <dbReference type="NCBI Taxonomy" id="1082276"/>
    <lineage>
        <taxon>Bacteria</taxon>
        <taxon>Bacillati</taxon>
        <taxon>Bacillota</taxon>
        <taxon>Hydrogenispora</taxon>
    </lineage>
</organism>
<gene>
    <name evidence="6" type="ORF">EDC14_10045</name>
</gene>
<sequence length="199" mass="21806">MQNWPYETPGIPDRFFQKDDSPLTRAEIRAVVISKLRLEKTQQLADIGSGTGSVAIEASRWLGAGQVFAIEPLPERVALIRENMRRFAAGRITVIQGAAPEALQSLPRLDRVFIGGGGRRLAAILDATADKLKPGGLLVMTAVTLETLQLAVERLAGLPFCDMEVLAFQIAQLQKLNGYHLFEPWHAIHVITATLGKEN</sequence>
<dbReference type="InterPro" id="IPR029063">
    <property type="entry name" value="SAM-dependent_MTases_sf"/>
</dbReference>
<evidence type="ECO:0000313" key="6">
    <source>
        <dbReference type="EMBL" id="TCL74071.1"/>
    </source>
</evidence>
<protein>
    <submittedName>
        <fullName evidence="6">Cobalt-precorrin 7 C15-methyltransferase</fullName>
    </submittedName>
</protein>
<proteinExistence type="predicted"/>
<dbReference type="Proteomes" id="UP000295008">
    <property type="component" value="Unassembled WGS sequence"/>
</dbReference>
<dbReference type="AlphaFoldDB" id="A0A4R1S486"/>
<dbReference type="SUPFAM" id="SSF53335">
    <property type="entry name" value="S-adenosyl-L-methionine-dependent methyltransferases"/>
    <property type="match status" value="1"/>
</dbReference>
<keyword evidence="3 6" id="KW-0489">Methyltransferase</keyword>
<dbReference type="Gene3D" id="3.40.50.150">
    <property type="entry name" value="Vaccinia Virus protein VP39"/>
    <property type="match status" value="1"/>
</dbReference>
<dbReference type="PANTHER" id="PTHR43182">
    <property type="entry name" value="COBALT-PRECORRIN-6B C(15)-METHYLTRANSFERASE (DECARBOXYLATING)"/>
    <property type="match status" value="1"/>
</dbReference>
<keyword evidence="4 6" id="KW-0808">Transferase</keyword>
<dbReference type="Pfam" id="PF01135">
    <property type="entry name" value="PCMT"/>
    <property type="match status" value="1"/>
</dbReference>
<keyword evidence="7" id="KW-1185">Reference proteome</keyword>
<dbReference type="OrthoDB" id="9780707at2"/>
<dbReference type="GO" id="GO:0009236">
    <property type="term" value="P:cobalamin biosynthetic process"/>
    <property type="evidence" value="ECO:0007669"/>
    <property type="project" value="UniProtKB-UniPathway"/>
</dbReference>
<evidence type="ECO:0000256" key="3">
    <source>
        <dbReference type="ARBA" id="ARBA00022603"/>
    </source>
</evidence>
<name>A0A4R1S486_HYDET</name>
<dbReference type="InterPro" id="IPR014008">
    <property type="entry name" value="Cbl_synth_MTase_CbiT"/>
</dbReference>
<dbReference type="NCBIfam" id="TIGR02469">
    <property type="entry name" value="CbiT"/>
    <property type="match status" value="1"/>
</dbReference>
<evidence type="ECO:0000256" key="5">
    <source>
        <dbReference type="ARBA" id="ARBA00022691"/>
    </source>
</evidence>
<dbReference type="EMBL" id="SLUN01000004">
    <property type="protein sequence ID" value="TCL74071.1"/>
    <property type="molecule type" value="Genomic_DNA"/>
</dbReference>
<comment type="pathway">
    <text evidence="1">Cofactor biosynthesis; adenosylcobalamin biosynthesis.</text>
</comment>
<dbReference type="GO" id="GO:0032259">
    <property type="term" value="P:methylation"/>
    <property type="evidence" value="ECO:0007669"/>
    <property type="project" value="UniProtKB-KW"/>
</dbReference>
<evidence type="ECO:0000256" key="4">
    <source>
        <dbReference type="ARBA" id="ARBA00022679"/>
    </source>
</evidence>
<dbReference type="GO" id="GO:0008276">
    <property type="term" value="F:protein methyltransferase activity"/>
    <property type="evidence" value="ECO:0007669"/>
    <property type="project" value="InterPro"/>
</dbReference>
<comment type="caution">
    <text evidence="6">The sequence shown here is derived from an EMBL/GenBank/DDBJ whole genome shotgun (WGS) entry which is preliminary data.</text>
</comment>
<evidence type="ECO:0000313" key="7">
    <source>
        <dbReference type="Proteomes" id="UP000295008"/>
    </source>
</evidence>
<evidence type="ECO:0000256" key="2">
    <source>
        <dbReference type="ARBA" id="ARBA00022573"/>
    </source>
</evidence>
<keyword evidence="5" id="KW-0949">S-adenosyl-L-methionine</keyword>
<reference evidence="6 7" key="1">
    <citation type="submission" date="2019-03" db="EMBL/GenBank/DDBJ databases">
        <title>Genomic Encyclopedia of Type Strains, Phase IV (KMG-IV): sequencing the most valuable type-strain genomes for metagenomic binning, comparative biology and taxonomic classification.</title>
        <authorList>
            <person name="Goeker M."/>
        </authorList>
    </citation>
    <scope>NUCLEOTIDE SEQUENCE [LARGE SCALE GENOMIC DNA]</scope>
    <source>
        <strain evidence="6 7">LX-B</strain>
    </source>
</reference>
<accession>A0A4R1S486</accession>
<keyword evidence="2" id="KW-0169">Cobalamin biosynthesis</keyword>
<dbReference type="RefSeq" id="WP_132013011.1">
    <property type="nucleotide sequence ID" value="NZ_SLUN01000004.1"/>
</dbReference>
<dbReference type="PANTHER" id="PTHR43182:SF1">
    <property type="entry name" value="COBALT-PRECORRIN-7 C(5)-METHYLTRANSFERASE"/>
    <property type="match status" value="1"/>
</dbReference>
<evidence type="ECO:0000256" key="1">
    <source>
        <dbReference type="ARBA" id="ARBA00004953"/>
    </source>
</evidence>
<dbReference type="CDD" id="cd02440">
    <property type="entry name" value="AdoMet_MTases"/>
    <property type="match status" value="1"/>
</dbReference>
<dbReference type="UniPathway" id="UPA00148"/>
<dbReference type="InterPro" id="IPR050714">
    <property type="entry name" value="Cobalamin_biosynth_MTase"/>
</dbReference>